<dbReference type="Proteomes" id="UP000294563">
    <property type="component" value="Unassembled WGS sequence"/>
</dbReference>
<name>A0A4V3EWV5_9RHOB</name>
<comment type="caution">
    <text evidence="1">The sequence shown here is derived from an EMBL/GenBank/DDBJ whole genome shotgun (WGS) entry which is preliminary data.</text>
</comment>
<organism evidence="1 2">
    <name type="scientific">Litoreibacter halocynthiae</name>
    <dbReference type="NCBI Taxonomy" id="1242689"/>
    <lineage>
        <taxon>Bacteria</taxon>
        <taxon>Pseudomonadati</taxon>
        <taxon>Pseudomonadota</taxon>
        <taxon>Alphaproteobacteria</taxon>
        <taxon>Rhodobacterales</taxon>
        <taxon>Roseobacteraceae</taxon>
        <taxon>Litoreibacter</taxon>
    </lineage>
</organism>
<evidence type="ECO:0000313" key="2">
    <source>
        <dbReference type="Proteomes" id="UP000294563"/>
    </source>
</evidence>
<accession>A0A4V3EWV5</accession>
<dbReference type="AlphaFoldDB" id="A0A4V3EWV5"/>
<proteinExistence type="predicted"/>
<keyword evidence="2" id="KW-1185">Reference proteome</keyword>
<protein>
    <submittedName>
        <fullName evidence="1">Uncharacterized protein</fullName>
    </submittedName>
</protein>
<evidence type="ECO:0000313" key="1">
    <source>
        <dbReference type="EMBL" id="TDT74025.1"/>
    </source>
</evidence>
<sequence length="42" mass="5228">MWKQIMEIWVDVVLMLAFQESSWKRVSNRLDKKRKELNTYVK</sequence>
<dbReference type="EMBL" id="SOBH01000003">
    <property type="protein sequence ID" value="TDT74025.1"/>
    <property type="molecule type" value="Genomic_DNA"/>
</dbReference>
<reference evidence="1 2" key="1">
    <citation type="submission" date="2019-03" db="EMBL/GenBank/DDBJ databases">
        <title>Genomic Encyclopedia of Archaeal and Bacterial Type Strains, Phase II (KMG-II): from individual species to whole genera.</title>
        <authorList>
            <person name="Goeker M."/>
        </authorList>
    </citation>
    <scope>NUCLEOTIDE SEQUENCE [LARGE SCALE GENOMIC DNA]</scope>
    <source>
        <strain evidence="1 2">DSM 29467</strain>
    </source>
</reference>
<gene>
    <name evidence="1" type="ORF">BDE40_2807</name>
</gene>